<dbReference type="AlphaFoldDB" id="A0A7W3IQH6"/>
<dbReference type="RefSeq" id="WP_235970332.1">
    <property type="nucleotide sequence ID" value="NZ_JACGWT010000002.1"/>
</dbReference>
<accession>A0A7W3IQH6</accession>
<organism evidence="2 3">
    <name type="scientific">Microlunatus kandeliicorticis</name>
    <dbReference type="NCBI Taxonomy" id="1759536"/>
    <lineage>
        <taxon>Bacteria</taxon>
        <taxon>Bacillati</taxon>
        <taxon>Actinomycetota</taxon>
        <taxon>Actinomycetes</taxon>
        <taxon>Propionibacteriales</taxon>
        <taxon>Propionibacteriaceae</taxon>
        <taxon>Microlunatus</taxon>
    </lineage>
</organism>
<sequence>MTALPTRTLGRTGLEVTTLGYGAMEVRGSRIWGGRPVTDDQAETILHAVLDSGITFVDTANDYGRSEEFIGRFLAERRDEYVLATKCGCTVVHRDDETDDTPHVWTRDNLLRGIEESLQRMRTDHVDLLQLHNPSVEQTESNDLVTVLQEIRDQGMTRFIGISSTEPHLETYIEWGVFDAFQIPYSALERQHERLIQAAADSGAGVIIRGGVARGEPGTGLGDGDRWEGWRKAGLDELLEDGETPTQFLLRFTNAHPGMHTNIVGTLNPDHLQANVEAASRPLSEEVYAEAKRRLGAAGIR</sequence>
<proteinExistence type="predicted"/>
<keyword evidence="3" id="KW-1185">Reference proteome</keyword>
<evidence type="ECO:0000313" key="3">
    <source>
        <dbReference type="Proteomes" id="UP000523079"/>
    </source>
</evidence>
<dbReference type="Proteomes" id="UP000523079">
    <property type="component" value="Unassembled WGS sequence"/>
</dbReference>
<gene>
    <name evidence="2" type="ORF">FHX74_000974</name>
</gene>
<name>A0A7W3IQH6_9ACTN</name>
<dbReference type="Pfam" id="PF00248">
    <property type="entry name" value="Aldo_ket_red"/>
    <property type="match status" value="1"/>
</dbReference>
<dbReference type="InterPro" id="IPR036812">
    <property type="entry name" value="NAD(P)_OxRdtase_dom_sf"/>
</dbReference>
<dbReference type="PANTHER" id="PTHR43312:SF1">
    <property type="entry name" value="NADP-DEPENDENT OXIDOREDUCTASE DOMAIN-CONTAINING PROTEIN"/>
    <property type="match status" value="1"/>
</dbReference>
<dbReference type="CDD" id="cd19095">
    <property type="entry name" value="AKR_PA4992-like"/>
    <property type="match status" value="1"/>
</dbReference>
<comment type="caution">
    <text evidence="2">The sequence shown here is derived from an EMBL/GenBank/DDBJ whole genome shotgun (WGS) entry which is preliminary data.</text>
</comment>
<evidence type="ECO:0000259" key="1">
    <source>
        <dbReference type="Pfam" id="PF00248"/>
    </source>
</evidence>
<protein>
    <submittedName>
        <fullName evidence="2">Aryl-alcohol dehydrogenase-like predicted oxidoreductase</fullName>
    </submittedName>
</protein>
<dbReference type="PANTHER" id="PTHR43312">
    <property type="entry name" value="D-THREO-ALDOSE 1-DEHYDROGENASE"/>
    <property type="match status" value="1"/>
</dbReference>
<dbReference type="SUPFAM" id="SSF51430">
    <property type="entry name" value="NAD(P)-linked oxidoreductase"/>
    <property type="match status" value="1"/>
</dbReference>
<dbReference type="EMBL" id="JACGWT010000002">
    <property type="protein sequence ID" value="MBA8793369.1"/>
    <property type="molecule type" value="Genomic_DNA"/>
</dbReference>
<evidence type="ECO:0000313" key="2">
    <source>
        <dbReference type="EMBL" id="MBA8793369.1"/>
    </source>
</evidence>
<dbReference type="InterPro" id="IPR053135">
    <property type="entry name" value="AKR2_Oxidoreductase"/>
</dbReference>
<dbReference type="InterPro" id="IPR023210">
    <property type="entry name" value="NADP_OxRdtase_dom"/>
</dbReference>
<reference evidence="2 3" key="1">
    <citation type="submission" date="2020-07" db="EMBL/GenBank/DDBJ databases">
        <title>Sequencing the genomes of 1000 actinobacteria strains.</title>
        <authorList>
            <person name="Klenk H.-P."/>
        </authorList>
    </citation>
    <scope>NUCLEOTIDE SEQUENCE [LARGE SCALE GENOMIC DNA]</scope>
    <source>
        <strain evidence="2 3">DSM 100723</strain>
    </source>
</reference>
<feature type="domain" description="NADP-dependent oxidoreductase" evidence="1">
    <location>
        <begin position="19"/>
        <end position="291"/>
    </location>
</feature>
<dbReference type="Gene3D" id="3.20.20.100">
    <property type="entry name" value="NADP-dependent oxidoreductase domain"/>
    <property type="match status" value="1"/>
</dbReference>